<gene>
    <name evidence="1" type="ORF">AUEXF2481DRAFT_593517</name>
</gene>
<organism evidence="1 2">
    <name type="scientific">Aureobasidium subglaciale (strain EXF-2481)</name>
    <name type="common">Aureobasidium pullulans var. subglaciale</name>
    <dbReference type="NCBI Taxonomy" id="1043005"/>
    <lineage>
        <taxon>Eukaryota</taxon>
        <taxon>Fungi</taxon>
        <taxon>Dikarya</taxon>
        <taxon>Ascomycota</taxon>
        <taxon>Pezizomycotina</taxon>
        <taxon>Dothideomycetes</taxon>
        <taxon>Dothideomycetidae</taxon>
        <taxon>Dothideales</taxon>
        <taxon>Saccotheciaceae</taxon>
        <taxon>Aureobasidium</taxon>
    </lineage>
</organism>
<accession>A0A074ZFG5</accession>
<protein>
    <submittedName>
        <fullName evidence="1">Uncharacterized protein</fullName>
    </submittedName>
</protein>
<name>A0A074ZFG5_AURSE</name>
<dbReference type="Proteomes" id="UP000030641">
    <property type="component" value="Unassembled WGS sequence"/>
</dbReference>
<dbReference type="RefSeq" id="XP_013346045.1">
    <property type="nucleotide sequence ID" value="XM_013490591.1"/>
</dbReference>
<dbReference type="HOGENOM" id="CLU_1796095_0_0_1"/>
<proteinExistence type="predicted"/>
<evidence type="ECO:0000313" key="2">
    <source>
        <dbReference type="Proteomes" id="UP000030641"/>
    </source>
</evidence>
<dbReference type="GeneID" id="25369286"/>
<reference evidence="1 2" key="1">
    <citation type="journal article" date="2014" name="BMC Genomics">
        <title>Genome sequencing of four Aureobasidium pullulans varieties: biotechnological potential, stress tolerance, and description of new species.</title>
        <authorList>
            <person name="Gostin Ar C."/>
            <person name="Ohm R.A."/>
            <person name="Kogej T."/>
            <person name="Sonjak S."/>
            <person name="Turk M."/>
            <person name="Zajc J."/>
            <person name="Zalar P."/>
            <person name="Grube M."/>
            <person name="Sun H."/>
            <person name="Han J."/>
            <person name="Sharma A."/>
            <person name="Chiniquy J."/>
            <person name="Ngan C.Y."/>
            <person name="Lipzen A."/>
            <person name="Barry K."/>
            <person name="Grigoriev I.V."/>
            <person name="Gunde-Cimerman N."/>
        </authorList>
    </citation>
    <scope>NUCLEOTIDE SEQUENCE [LARGE SCALE GENOMIC DNA]</scope>
    <source>
        <strain evidence="1 2">EXF-2481</strain>
    </source>
</reference>
<keyword evidence="2" id="KW-1185">Reference proteome</keyword>
<dbReference type="AlphaFoldDB" id="A0A074ZFG5"/>
<sequence>MRNIVAPPSLLLQNCLLPHALYPLSLTPCPLPLTYQNCPYPEPTTQSSSSSSSPSSSSLALPTRIRVLLRLEEGFAVLSRVRFWPAWATLCSAAALATRALVSLHSCGTMVNFSASSSAYHSATAFGMCVVSAYMTLLVDNSLN</sequence>
<dbReference type="InParanoid" id="A0A074ZFG5"/>
<evidence type="ECO:0000313" key="1">
    <source>
        <dbReference type="EMBL" id="KEQ97356.1"/>
    </source>
</evidence>
<dbReference type="EMBL" id="KL584754">
    <property type="protein sequence ID" value="KEQ97356.1"/>
    <property type="molecule type" value="Genomic_DNA"/>
</dbReference>